<dbReference type="EMBL" id="CP034951">
    <property type="protein sequence ID" value="QAA82705.1"/>
    <property type="molecule type" value="Genomic_DNA"/>
</dbReference>
<organism evidence="2 3">
    <name type="scientific">Aequorivita ciconiae</name>
    <dbReference type="NCBI Taxonomy" id="2494375"/>
    <lineage>
        <taxon>Bacteria</taxon>
        <taxon>Pseudomonadati</taxon>
        <taxon>Bacteroidota</taxon>
        <taxon>Flavobacteriia</taxon>
        <taxon>Flavobacteriales</taxon>
        <taxon>Flavobacteriaceae</taxon>
        <taxon>Aequorivita</taxon>
    </lineage>
</organism>
<dbReference type="Pfam" id="PF23947">
    <property type="entry name" value="DUF7281"/>
    <property type="match status" value="1"/>
</dbReference>
<keyword evidence="3" id="KW-1185">Reference proteome</keyword>
<evidence type="ECO:0000313" key="3">
    <source>
        <dbReference type="Proteomes" id="UP000285517"/>
    </source>
</evidence>
<accession>A0A410G688</accession>
<reference evidence="2 3" key="1">
    <citation type="submission" date="2019-01" db="EMBL/GenBank/DDBJ databases">
        <title>Complete genome sequencing of Aequorivita sp. H23M31.</title>
        <authorList>
            <person name="Bae J.-W."/>
        </authorList>
    </citation>
    <scope>NUCLEOTIDE SEQUENCE [LARGE SCALE GENOMIC DNA]</scope>
    <source>
        <strain evidence="2 3">H23M31</strain>
    </source>
</reference>
<name>A0A410G688_9FLAO</name>
<dbReference type="OrthoDB" id="9811427at2"/>
<feature type="domain" description="DUF7281" evidence="1">
    <location>
        <begin position="145"/>
        <end position="280"/>
    </location>
</feature>
<dbReference type="KEGG" id="aev:EI546_13685"/>
<sequence>MKLTPKIAKILYRLTEGEILPASSARSAVVDELISENILLQKGKHRKTINLLDKESLSNFLSNQLQIHNLQEYIAALEDNTSSRADFVKVATDSKTSKERAFQGFLINSFEVIQGTLNGEKYTFHPQEGSFGFIYDYKNFQIPEDITIVGVENARNFRHLHEQRYLFPDIKPLFISRYPQSQHKDLISWLKMIPNKYLHFGDFDMAGIGIFLNEYQIYLLERAQFFIPTDIRTLIRKCGNRQRYNNQRKNFDLDKVDEPALENLVRIIESEKKGLDQEYFIGL</sequence>
<dbReference type="AlphaFoldDB" id="A0A410G688"/>
<protein>
    <recommendedName>
        <fullName evidence="1">DUF7281 domain-containing protein</fullName>
    </recommendedName>
</protein>
<evidence type="ECO:0000313" key="2">
    <source>
        <dbReference type="EMBL" id="QAA82705.1"/>
    </source>
</evidence>
<dbReference type="InterPro" id="IPR055705">
    <property type="entry name" value="DUF7281"/>
</dbReference>
<gene>
    <name evidence="2" type="ORF">EI546_13685</name>
</gene>
<evidence type="ECO:0000259" key="1">
    <source>
        <dbReference type="Pfam" id="PF23947"/>
    </source>
</evidence>
<dbReference type="RefSeq" id="WP_128251070.1">
    <property type="nucleotide sequence ID" value="NZ_CP034951.1"/>
</dbReference>
<proteinExistence type="predicted"/>
<dbReference type="Proteomes" id="UP000285517">
    <property type="component" value="Chromosome"/>
</dbReference>